<dbReference type="AlphaFoldDB" id="A0A164E8V3"/>
<dbReference type="GO" id="GO:0016706">
    <property type="term" value="F:2-oxoglutarate-dependent dioxygenase activity"/>
    <property type="evidence" value="ECO:0007669"/>
    <property type="project" value="UniProtKB-ARBA"/>
</dbReference>
<reference evidence="2" key="1">
    <citation type="submission" date="2016-04" db="EMBL/GenBank/DDBJ databases">
        <authorList>
            <person name="Strapagiel D."/>
            <person name="Borowka P."/>
            <person name="Marciniak B."/>
            <person name="Bakula Z."/>
            <person name="Van Ingen J."/>
            <person name="Safianowska A."/>
            <person name="Dziadek J."/>
            <person name="Jagielski T."/>
        </authorList>
    </citation>
    <scope>NUCLEOTIDE SEQUENCE [LARGE SCALE GENOMIC DNA]</scope>
    <source>
        <strain evidence="2">1010001458</strain>
    </source>
</reference>
<dbReference type="RefSeq" id="WP_075509383.1">
    <property type="nucleotide sequence ID" value="NZ_CP089224.1"/>
</dbReference>
<keyword evidence="2" id="KW-1185">Reference proteome</keyword>
<dbReference type="Gene3D" id="2.60.120.620">
    <property type="entry name" value="q2cbj1_9rhob like domain"/>
    <property type="match status" value="1"/>
</dbReference>
<dbReference type="SUPFAM" id="SSF51197">
    <property type="entry name" value="Clavaminate synthase-like"/>
    <property type="match status" value="1"/>
</dbReference>
<evidence type="ECO:0000313" key="2">
    <source>
        <dbReference type="Proteomes" id="UP000077342"/>
    </source>
</evidence>
<name>A0A164E8V3_9MYCO</name>
<dbReference type="InterPro" id="IPR008775">
    <property type="entry name" value="Phytyl_CoA_dOase-like"/>
</dbReference>
<dbReference type="EMBL" id="LWCI01000033">
    <property type="protein sequence ID" value="KZS67182.1"/>
    <property type="molecule type" value="Genomic_DNA"/>
</dbReference>
<dbReference type="Pfam" id="PF05721">
    <property type="entry name" value="PhyH"/>
    <property type="match status" value="1"/>
</dbReference>
<comment type="caution">
    <text evidence="1">The sequence shown here is derived from an EMBL/GenBank/DDBJ whole genome shotgun (WGS) entry which is preliminary data.</text>
</comment>
<accession>A0A164E8V3</accession>
<organism evidence="1 2">
    <name type="scientific">Mycobacterium ostraviense</name>
    <dbReference type="NCBI Taxonomy" id="2738409"/>
    <lineage>
        <taxon>Bacteria</taxon>
        <taxon>Bacillati</taxon>
        <taxon>Actinomycetota</taxon>
        <taxon>Actinomycetes</taxon>
        <taxon>Mycobacteriales</taxon>
        <taxon>Mycobacteriaceae</taxon>
        <taxon>Mycobacterium</taxon>
    </lineage>
</organism>
<proteinExistence type="predicted"/>
<gene>
    <name evidence="1" type="ORF">A4G28_20950</name>
</gene>
<evidence type="ECO:0000313" key="1">
    <source>
        <dbReference type="EMBL" id="KZS67182.1"/>
    </source>
</evidence>
<evidence type="ECO:0008006" key="3">
    <source>
        <dbReference type="Google" id="ProtNLM"/>
    </source>
</evidence>
<dbReference type="Proteomes" id="UP000077342">
    <property type="component" value="Unassembled WGS sequence"/>
</dbReference>
<protein>
    <recommendedName>
        <fullName evidence="3">Phytanoyl-CoA dioxygenase</fullName>
    </recommendedName>
</protein>
<sequence length="414" mass="45584">MGTDRAGTALPWVDAIADSFAPYSFTDFHLTKLPALNDRHGFMVADDLAGAPPLAFRVPDGTTFTWRATPQGIEAVAGDAEAATLVQVDEATFSEFLHALLTASGSVRTDRARVIRGSVDGWRRWEPAIRTLLSGLPIYSDAVWDSLVGADGRPLDLYRSFAPDDDPDEMRHFFEVAGYLHIRGVYTAAETETLGMEVEQVRARAEPGDPFSWWSVNADGAEVVTRINYLGRYSDALQQLCFDERLTHFARLAHPNLRVCADRLDGPMVFIKNSHVVQGDGDLGWHVDDGIGGHPVMCPLVQAGVQLDVADAVNGQLMVLAGSHRYTKHWMQWGQEGTLPVVRFQTQPGDLTLHYGDTMHSTPPPTGGNAGRRVLYYKFAEEKTFRFVPAGCHYNDALFRTDSSGKVATRAATY</sequence>